<dbReference type="PANTHER" id="PTHR11241">
    <property type="entry name" value="DEOXYURIDINE 5'-TRIPHOSPHATE NUCLEOTIDOHYDROLASE"/>
    <property type="match status" value="1"/>
</dbReference>
<proteinExistence type="inferred from homology"/>
<dbReference type="InterPro" id="IPR033704">
    <property type="entry name" value="dUTPase_trimeric"/>
</dbReference>
<dbReference type="EMBL" id="MHUZ01000039">
    <property type="protein sequence ID" value="OHA84534.1"/>
    <property type="molecule type" value="Genomic_DNA"/>
</dbReference>
<feature type="domain" description="dUTPase-like" evidence="6">
    <location>
        <begin position="15"/>
        <end position="140"/>
    </location>
</feature>
<dbReference type="NCBIfam" id="NF001862">
    <property type="entry name" value="PRK00601.1"/>
    <property type="match status" value="1"/>
</dbReference>
<evidence type="ECO:0000313" key="8">
    <source>
        <dbReference type="Proteomes" id="UP000178168"/>
    </source>
</evidence>
<evidence type="ECO:0000259" key="6">
    <source>
        <dbReference type="Pfam" id="PF00692"/>
    </source>
</evidence>
<dbReference type="InterPro" id="IPR036157">
    <property type="entry name" value="dUTPase-like_sf"/>
</dbReference>
<evidence type="ECO:0000256" key="5">
    <source>
        <dbReference type="ARBA" id="ARBA00047686"/>
    </source>
</evidence>
<dbReference type="AlphaFoldDB" id="A0A1G2SHU8"/>
<dbReference type="CDD" id="cd07557">
    <property type="entry name" value="trimeric_dUTPase"/>
    <property type="match status" value="1"/>
</dbReference>
<dbReference type="Pfam" id="PF00692">
    <property type="entry name" value="dUTPase"/>
    <property type="match status" value="1"/>
</dbReference>
<evidence type="ECO:0000256" key="1">
    <source>
        <dbReference type="ARBA" id="ARBA00006581"/>
    </source>
</evidence>
<dbReference type="Proteomes" id="UP000178168">
    <property type="component" value="Unassembled WGS sequence"/>
</dbReference>
<comment type="catalytic activity">
    <reaction evidence="5">
        <text>dUTP + H2O = dUMP + diphosphate + H(+)</text>
        <dbReference type="Rhea" id="RHEA:10248"/>
        <dbReference type="ChEBI" id="CHEBI:15377"/>
        <dbReference type="ChEBI" id="CHEBI:15378"/>
        <dbReference type="ChEBI" id="CHEBI:33019"/>
        <dbReference type="ChEBI" id="CHEBI:61555"/>
        <dbReference type="ChEBI" id="CHEBI:246422"/>
        <dbReference type="EC" id="3.6.1.23"/>
    </reaction>
</comment>
<evidence type="ECO:0000256" key="2">
    <source>
        <dbReference type="ARBA" id="ARBA00012379"/>
    </source>
</evidence>
<dbReference type="PANTHER" id="PTHR11241:SF0">
    <property type="entry name" value="DEOXYURIDINE 5'-TRIPHOSPHATE NUCLEOTIDOHYDROLASE"/>
    <property type="match status" value="1"/>
</dbReference>
<dbReference type="GO" id="GO:0046081">
    <property type="term" value="P:dUTP catabolic process"/>
    <property type="evidence" value="ECO:0007669"/>
    <property type="project" value="InterPro"/>
</dbReference>
<reference evidence="7 8" key="1">
    <citation type="journal article" date="2016" name="Nat. Commun.">
        <title>Thousands of microbial genomes shed light on interconnected biogeochemical processes in an aquifer system.</title>
        <authorList>
            <person name="Anantharaman K."/>
            <person name="Brown C.T."/>
            <person name="Hug L.A."/>
            <person name="Sharon I."/>
            <person name="Castelle C.J."/>
            <person name="Probst A.J."/>
            <person name="Thomas B.C."/>
            <person name="Singh A."/>
            <person name="Wilkins M.J."/>
            <person name="Karaoz U."/>
            <person name="Brodie E.L."/>
            <person name="Williams K.H."/>
            <person name="Hubbard S.S."/>
            <person name="Banfield J.F."/>
        </authorList>
    </citation>
    <scope>NUCLEOTIDE SEQUENCE [LARGE SCALE GENOMIC DNA]</scope>
</reference>
<accession>A0A1G2SHU8</accession>
<comment type="caution">
    <text evidence="7">The sequence shown here is derived from an EMBL/GenBank/DDBJ whole genome shotgun (WGS) entry which is preliminary data.</text>
</comment>
<dbReference type="GO" id="GO:0006226">
    <property type="term" value="P:dUMP biosynthetic process"/>
    <property type="evidence" value="ECO:0007669"/>
    <property type="project" value="InterPro"/>
</dbReference>
<sequence>MLTLKVKKLSQVTVLPSFAHPGDAGIDLFACEETVVRQNDRTLVGTGVGMEIPDGYVGLIWDKSGLSNNHGLKTLGGVIDAGYRGEVKVGLVNLSDKDYIIRAGEKVAQMLIQKVEHVAIEEVSELSGTARGDGGFGSTGK</sequence>
<keyword evidence="3 7" id="KW-0378">Hydrolase</keyword>
<organism evidence="7 8">
    <name type="scientific">Candidatus Yonathbacteria bacterium RIFOXYD1_FULL_52_36</name>
    <dbReference type="NCBI Taxonomy" id="1802730"/>
    <lineage>
        <taxon>Bacteria</taxon>
        <taxon>Candidatus Yonathiibacteriota</taxon>
    </lineage>
</organism>
<dbReference type="EC" id="3.6.1.23" evidence="2"/>
<evidence type="ECO:0000313" key="7">
    <source>
        <dbReference type="EMBL" id="OHA84534.1"/>
    </source>
</evidence>
<dbReference type="Gene3D" id="2.70.40.10">
    <property type="match status" value="1"/>
</dbReference>
<evidence type="ECO:0000256" key="4">
    <source>
        <dbReference type="ARBA" id="ARBA00023080"/>
    </source>
</evidence>
<gene>
    <name evidence="7" type="ORF">A2591_04160</name>
</gene>
<dbReference type="NCBIfam" id="TIGR00576">
    <property type="entry name" value="dut"/>
    <property type="match status" value="1"/>
</dbReference>
<name>A0A1G2SHU8_9BACT</name>
<comment type="similarity">
    <text evidence="1">Belongs to the dUTPase family.</text>
</comment>
<evidence type="ECO:0000256" key="3">
    <source>
        <dbReference type="ARBA" id="ARBA00022801"/>
    </source>
</evidence>
<dbReference type="GO" id="GO:0004170">
    <property type="term" value="F:dUTP diphosphatase activity"/>
    <property type="evidence" value="ECO:0007669"/>
    <property type="project" value="UniProtKB-EC"/>
</dbReference>
<dbReference type="STRING" id="1802730.A2591_04160"/>
<keyword evidence="4" id="KW-0546">Nucleotide metabolism</keyword>
<protein>
    <recommendedName>
        <fullName evidence="2">dUTP diphosphatase</fullName>
        <ecNumber evidence="2">3.6.1.23</ecNumber>
    </recommendedName>
</protein>
<dbReference type="InterPro" id="IPR029054">
    <property type="entry name" value="dUTPase-like"/>
</dbReference>
<dbReference type="InterPro" id="IPR008181">
    <property type="entry name" value="dUTPase"/>
</dbReference>
<dbReference type="GO" id="GO:0000287">
    <property type="term" value="F:magnesium ion binding"/>
    <property type="evidence" value="ECO:0007669"/>
    <property type="project" value="InterPro"/>
</dbReference>
<dbReference type="SUPFAM" id="SSF51283">
    <property type="entry name" value="dUTPase-like"/>
    <property type="match status" value="1"/>
</dbReference>